<evidence type="ECO:0000256" key="10">
    <source>
        <dbReference type="ARBA" id="ARBA00022805"/>
    </source>
</evidence>
<dbReference type="SUPFAM" id="SSF52540">
    <property type="entry name" value="P-loop containing nucleoside triphosphate hydrolases"/>
    <property type="match status" value="1"/>
</dbReference>
<evidence type="ECO:0000256" key="1">
    <source>
        <dbReference type="ARBA" id="ARBA00001946"/>
    </source>
</evidence>
<comment type="caution">
    <text evidence="18">The sequence shown here is derived from an EMBL/GenBank/DDBJ whole genome shotgun (WGS) entry which is preliminary data.</text>
</comment>
<dbReference type="Gene3D" id="3.40.50.300">
    <property type="entry name" value="P-loop containing nucleotide triphosphate hydrolases"/>
    <property type="match status" value="1"/>
</dbReference>
<evidence type="ECO:0000256" key="5">
    <source>
        <dbReference type="ARBA" id="ARBA00022640"/>
    </source>
</evidence>
<proteinExistence type="predicted"/>
<dbReference type="Pfam" id="PF04548">
    <property type="entry name" value="AIG1"/>
    <property type="match status" value="1"/>
</dbReference>
<keyword evidence="10" id="KW-1002">Plastid outer membrane</keyword>
<comment type="cofactor">
    <cofactor evidence="1">
        <name>Mg(2+)</name>
        <dbReference type="ChEBI" id="CHEBI:18420"/>
    </cofactor>
</comment>
<protein>
    <recommendedName>
        <fullName evidence="17">AIG1-type G domain-containing protein</fullName>
    </recommendedName>
</protein>
<dbReference type="Proteomes" id="UP001470230">
    <property type="component" value="Unassembled WGS sequence"/>
</dbReference>
<keyword evidence="8" id="KW-0547">Nucleotide-binding</keyword>
<keyword evidence="11" id="KW-0460">Magnesium</keyword>
<evidence type="ECO:0000256" key="7">
    <source>
        <dbReference type="ARBA" id="ARBA00022723"/>
    </source>
</evidence>
<evidence type="ECO:0000313" key="18">
    <source>
        <dbReference type="EMBL" id="KAK8886426.1"/>
    </source>
</evidence>
<dbReference type="InterPro" id="IPR006703">
    <property type="entry name" value="G_AIG1"/>
</dbReference>
<keyword evidence="13" id="KW-1133">Transmembrane helix</keyword>
<keyword evidence="9" id="KW-0378">Hydrolase</keyword>
<accession>A0ABR2K688</accession>
<evidence type="ECO:0000313" key="19">
    <source>
        <dbReference type="Proteomes" id="UP001470230"/>
    </source>
</evidence>
<evidence type="ECO:0000256" key="6">
    <source>
        <dbReference type="ARBA" id="ARBA00022692"/>
    </source>
</evidence>
<organism evidence="18 19">
    <name type="scientific">Tritrichomonas musculus</name>
    <dbReference type="NCBI Taxonomy" id="1915356"/>
    <lineage>
        <taxon>Eukaryota</taxon>
        <taxon>Metamonada</taxon>
        <taxon>Parabasalia</taxon>
        <taxon>Tritrichomonadida</taxon>
        <taxon>Tritrichomonadidae</taxon>
        <taxon>Tritrichomonas</taxon>
    </lineage>
</organism>
<keyword evidence="19" id="KW-1185">Reference proteome</keyword>
<comment type="subcellular location">
    <subcellularLocation>
        <location evidence="2">Membrane</location>
        <topology evidence="2">Single-pass membrane protein</topology>
    </subcellularLocation>
    <subcellularLocation>
        <location evidence="16">Plastid</location>
        <location evidence="16">Chloroplast outer membrane</location>
    </subcellularLocation>
</comment>
<keyword evidence="5" id="KW-0934">Plastid</keyword>
<evidence type="ECO:0000256" key="8">
    <source>
        <dbReference type="ARBA" id="ARBA00022741"/>
    </source>
</evidence>
<evidence type="ECO:0000256" key="14">
    <source>
        <dbReference type="ARBA" id="ARBA00023134"/>
    </source>
</evidence>
<evidence type="ECO:0000256" key="16">
    <source>
        <dbReference type="ARBA" id="ARBA00024013"/>
    </source>
</evidence>
<dbReference type="InterPro" id="IPR045058">
    <property type="entry name" value="GIMA/IAN/Toc"/>
</dbReference>
<reference evidence="18 19" key="1">
    <citation type="submission" date="2024-04" db="EMBL/GenBank/DDBJ databases">
        <title>Tritrichomonas musculus Genome.</title>
        <authorList>
            <person name="Alves-Ferreira E."/>
            <person name="Grigg M."/>
            <person name="Lorenzi H."/>
            <person name="Galac M."/>
        </authorList>
    </citation>
    <scope>NUCLEOTIDE SEQUENCE [LARGE SCALE GENOMIC DNA]</scope>
    <source>
        <strain evidence="18 19">EAF2021</strain>
    </source>
</reference>
<dbReference type="InterPro" id="IPR027417">
    <property type="entry name" value="P-loop_NTPase"/>
</dbReference>
<keyword evidence="14" id="KW-0342">GTP-binding</keyword>
<evidence type="ECO:0000259" key="17">
    <source>
        <dbReference type="Pfam" id="PF04548"/>
    </source>
</evidence>
<evidence type="ECO:0000256" key="9">
    <source>
        <dbReference type="ARBA" id="ARBA00022801"/>
    </source>
</evidence>
<dbReference type="PANTHER" id="PTHR10903">
    <property type="entry name" value="GTPASE, IMAP FAMILY MEMBER-RELATED"/>
    <property type="match status" value="1"/>
</dbReference>
<keyword evidence="3" id="KW-0813">Transport</keyword>
<keyword evidence="15" id="KW-0472">Membrane</keyword>
<evidence type="ECO:0000256" key="15">
    <source>
        <dbReference type="ARBA" id="ARBA00023136"/>
    </source>
</evidence>
<keyword evidence="4" id="KW-0150">Chloroplast</keyword>
<keyword evidence="7" id="KW-0479">Metal-binding</keyword>
<evidence type="ECO:0000256" key="2">
    <source>
        <dbReference type="ARBA" id="ARBA00004167"/>
    </source>
</evidence>
<sequence length="297" mass="34022">MINKAKEVTLVAFGETGVGKSENGNAFLQRNDAFKVSDSPGSCTSDICLKSNIIDGIKVNYIDTQGSYSSNNLDDKYLFQVVNFLKNLESGINAFFIIFNIQNPRFDSKIQKMLRYINEIFNNPKYWNQVGIIFTRCCKDCFDGEIGENNCRNSVVNFIQKLPGCETISPLIPCFFVDSKKWETDQSTQAEYQKALKFASTFQPVPTNEIISISTKYKSIENEFIDHCLDKVDICENEITYHYKDLERIKVVTHDNEALYSIPKVKRTYSETRRIIRNGTHPPPIIICHHRSACLIM</sequence>
<feature type="domain" description="AIG1-type G" evidence="17">
    <location>
        <begin position="9"/>
        <end position="136"/>
    </location>
</feature>
<evidence type="ECO:0000256" key="13">
    <source>
        <dbReference type="ARBA" id="ARBA00022989"/>
    </source>
</evidence>
<dbReference type="PANTHER" id="PTHR10903:SF135">
    <property type="entry name" value="TRANSLOCASE OF CHLOROPLAST 120, CHLOROPLASTIC-RELATED"/>
    <property type="match status" value="1"/>
</dbReference>
<evidence type="ECO:0000256" key="4">
    <source>
        <dbReference type="ARBA" id="ARBA00022528"/>
    </source>
</evidence>
<gene>
    <name evidence="18" type="ORF">M9Y10_041889</name>
</gene>
<keyword evidence="12" id="KW-0653">Protein transport</keyword>
<evidence type="ECO:0000256" key="3">
    <source>
        <dbReference type="ARBA" id="ARBA00022448"/>
    </source>
</evidence>
<dbReference type="EMBL" id="JAPFFF010000007">
    <property type="protein sequence ID" value="KAK8886426.1"/>
    <property type="molecule type" value="Genomic_DNA"/>
</dbReference>
<evidence type="ECO:0000256" key="12">
    <source>
        <dbReference type="ARBA" id="ARBA00022927"/>
    </source>
</evidence>
<name>A0ABR2K688_9EUKA</name>
<keyword evidence="6" id="KW-0812">Transmembrane</keyword>
<evidence type="ECO:0000256" key="11">
    <source>
        <dbReference type="ARBA" id="ARBA00022842"/>
    </source>
</evidence>